<evidence type="ECO:0000313" key="1">
    <source>
        <dbReference type="EMBL" id="EEU97867.1"/>
    </source>
</evidence>
<gene>
    <name evidence="1" type="ORF">FAEPRAA2165_00451</name>
</gene>
<keyword evidence="2" id="KW-1185">Reference proteome</keyword>
<dbReference type="EMBL" id="ACOP02000008">
    <property type="protein sequence ID" value="EEU97867.1"/>
    <property type="molecule type" value="Genomic_DNA"/>
</dbReference>
<sequence>MSALEVFSQSGCYRLLTPAAPPFFFSITQFSQEKKQKNNLSA</sequence>
<name>C7H2F4_FAED2</name>
<dbReference type="HOGENOM" id="CLU_3251788_0_0_9"/>
<organism evidence="1 2">
    <name type="scientific">Faecalibacterium duncaniae (strain DSM 17677 / JCM 31915 / A2-165)</name>
    <name type="common">Faecalibacterium prausnitzii</name>
    <dbReference type="NCBI Taxonomy" id="411483"/>
    <lineage>
        <taxon>Bacteria</taxon>
        <taxon>Bacillati</taxon>
        <taxon>Bacillota</taxon>
        <taxon>Clostridia</taxon>
        <taxon>Eubacteriales</taxon>
        <taxon>Oscillospiraceae</taxon>
        <taxon>Faecalibacterium</taxon>
    </lineage>
</organism>
<accession>C7H2F4</accession>
<proteinExistence type="predicted"/>
<protein>
    <submittedName>
        <fullName evidence="1">Uncharacterized protein</fullName>
    </submittedName>
</protein>
<dbReference type="AlphaFoldDB" id="C7H2F4"/>
<comment type="caution">
    <text evidence="1">The sequence shown here is derived from an EMBL/GenBank/DDBJ whole genome shotgun (WGS) entry which is preliminary data.</text>
</comment>
<reference evidence="1" key="1">
    <citation type="submission" date="2009-08" db="EMBL/GenBank/DDBJ databases">
        <authorList>
            <person name="Weinstock G."/>
            <person name="Sodergren E."/>
            <person name="Clifton S."/>
            <person name="Fulton L."/>
            <person name="Fulton B."/>
            <person name="Courtney L."/>
            <person name="Fronick C."/>
            <person name="Harrison M."/>
            <person name="Strong C."/>
            <person name="Farmer C."/>
            <person name="Delahaunty K."/>
            <person name="Markovic C."/>
            <person name="Hall O."/>
            <person name="Minx P."/>
            <person name="Tomlinson C."/>
            <person name="Mitreva M."/>
            <person name="Nelson J."/>
            <person name="Hou S."/>
            <person name="Wollam A."/>
            <person name="Pepin K.H."/>
            <person name="Johnson M."/>
            <person name="Bhonagiri V."/>
            <person name="Nash W.E."/>
            <person name="Warren W."/>
            <person name="Chinwalla A."/>
            <person name="Mardis E.R."/>
            <person name="Wilson R.K."/>
        </authorList>
    </citation>
    <scope>NUCLEOTIDE SEQUENCE [LARGE SCALE GENOMIC DNA]</scope>
    <source>
        <strain evidence="1">A2-165</strain>
    </source>
</reference>
<dbReference type="STRING" id="411483.FAEPRAA2165_00451"/>
<dbReference type="Proteomes" id="UP000004619">
    <property type="component" value="Unassembled WGS sequence"/>
</dbReference>
<evidence type="ECO:0000313" key="2">
    <source>
        <dbReference type="Proteomes" id="UP000004619"/>
    </source>
</evidence>